<protein>
    <recommendedName>
        <fullName evidence="6">Beta-lactamase</fullName>
    </recommendedName>
</protein>
<gene>
    <name evidence="4" type="ORF">PQU92_01630</name>
</gene>
<dbReference type="EMBL" id="JAQQKX010000001">
    <property type="protein sequence ID" value="MDC7681958.1"/>
    <property type="molecule type" value="Genomic_DNA"/>
</dbReference>
<dbReference type="PANTHER" id="PTHR13891">
    <property type="entry name" value="CYTOCHROME C OXIDASE ASSEMBLY FACTOR 7"/>
    <property type="match status" value="1"/>
</dbReference>
<comment type="caution">
    <text evidence="4">The sequence shown here is derived from an EMBL/GenBank/DDBJ whole genome shotgun (WGS) entry which is preliminary data.</text>
</comment>
<dbReference type="PANTHER" id="PTHR13891:SF1">
    <property type="entry name" value="CYTOCHROME C OXIDASE ASSEMBLY FACTOR 7"/>
    <property type="match status" value="1"/>
</dbReference>
<dbReference type="SMART" id="SM00671">
    <property type="entry name" value="SEL1"/>
    <property type="match status" value="7"/>
</dbReference>
<dbReference type="Gene3D" id="1.25.40.10">
    <property type="entry name" value="Tetratricopeptide repeat domain"/>
    <property type="match status" value="2"/>
</dbReference>
<dbReference type="RefSeq" id="WP_272746471.1">
    <property type="nucleotide sequence ID" value="NZ_JAQQKX010000001.1"/>
</dbReference>
<feature type="chain" id="PRO_5045997260" description="Beta-lactamase" evidence="3">
    <location>
        <begin position="22"/>
        <end position="594"/>
    </location>
</feature>
<evidence type="ECO:0000256" key="1">
    <source>
        <dbReference type="ARBA" id="ARBA00008486"/>
    </source>
</evidence>
<dbReference type="Proteomes" id="UP001214854">
    <property type="component" value="Unassembled WGS sequence"/>
</dbReference>
<accession>A0ABT5HPG6</accession>
<evidence type="ECO:0008006" key="6">
    <source>
        <dbReference type="Google" id="ProtNLM"/>
    </source>
</evidence>
<keyword evidence="3" id="KW-0732">Signal</keyword>
<comment type="similarity">
    <text evidence="1">Belongs to the hcp beta-lactamase family.</text>
</comment>
<dbReference type="InterPro" id="IPR006597">
    <property type="entry name" value="Sel1-like"/>
</dbReference>
<organism evidence="4 5">
    <name type="scientific">Asticcacaulis aquaticus</name>
    <dbReference type="NCBI Taxonomy" id="2984212"/>
    <lineage>
        <taxon>Bacteria</taxon>
        <taxon>Pseudomonadati</taxon>
        <taxon>Pseudomonadota</taxon>
        <taxon>Alphaproteobacteria</taxon>
        <taxon>Caulobacterales</taxon>
        <taxon>Caulobacteraceae</taxon>
        <taxon>Asticcacaulis</taxon>
    </lineage>
</organism>
<name>A0ABT5HPG6_9CAUL</name>
<sequence length="594" mass="64536">MFAKILRFVCLLFVLTGTAMAAEKMPSRYDEMREFYLDTGHQNMPFKLWGVSMTWHRECQAGKVAQCVKLAEAFETGLGPLRADMRVALGYWRLACKAGSGHGCARTAEVILSGEANFVNVDMARQFAKTGCETYKTPKACSALAQALMRGPDAAQNRAQADALIAQACAANDDDGCRIQARQWFDETTDVALNKKAVPLFEKGCAAKQAWGCSGLAEAYNQGKGVPLDATRARAAAETGCVSSTGDRVRACRLYGMFLIKGDKASLNKGEKFLDTSCQAGDGVACVVIGQIGMYGKRPGATTNQMEGLYFMRRGCDLNNGQACDELSYAYQKGLGIPGHGGVTIALLDKSCRLGWANGCKYAKMVADSNPGIRGTIPKIDPSLTVTQQLAEAQTYVKSASAADRNEGVNAVVRLMQEGNEDAAWVIGGWLVYGLDGVFDTSRKAEGIIAIENAARVGHVEAAIWIGMAYWYGDGVKEDRKKGENYMLIAASRGSEMAEGIYRSMLAEPIRVESKRRAEEFAAYQKAQYERWSRWNASAYANYVSAGSTYTPYKSSSYSGQSVSSIIDNSNWNQMYNYLSGSTTACPSSNPYCR</sequence>
<dbReference type="InterPro" id="IPR040239">
    <property type="entry name" value="HcpB-like"/>
</dbReference>
<evidence type="ECO:0000313" key="4">
    <source>
        <dbReference type="EMBL" id="MDC7681958.1"/>
    </source>
</evidence>
<reference evidence="4 5" key="1">
    <citation type="submission" date="2023-01" db="EMBL/GenBank/DDBJ databases">
        <title>Novel species of the genus Asticcacaulis isolated from rivers.</title>
        <authorList>
            <person name="Lu H."/>
        </authorList>
    </citation>
    <scope>NUCLEOTIDE SEQUENCE [LARGE SCALE GENOMIC DNA]</scope>
    <source>
        <strain evidence="4 5">BYS171W</strain>
    </source>
</reference>
<dbReference type="Pfam" id="PF08238">
    <property type="entry name" value="Sel1"/>
    <property type="match status" value="6"/>
</dbReference>
<dbReference type="InterPro" id="IPR011990">
    <property type="entry name" value="TPR-like_helical_dom_sf"/>
</dbReference>
<feature type="signal peptide" evidence="3">
    <location>
        <begin position="1"/>
        <end position="21"/>
    </location>
</feature>
<proteinExistence type="inferred from homology"/>
<evidence type="ECO:0000256" key="2">
    <source>
        <dbReference type="ARBA" id="ARBA00022737"/>
    </source>
</evidence>
<evidence type="ECO:0000313" key="5">
    <source>
        <dbReference type="Proteomes" id="UP001214854"/>
    </source>
</evidence>
<evidence type="ECO:0000256" key="3">
    <source>
        <dbReference type="SAM" id="SignalP"/>
    </source>
</evidence>
<keyword evidence="2" id="KW-0677">Repeat</keyword>
<dbReference type="SUPFAM" id="SSF81901">
    <property type="entry name" value="HCP-like"/>
    <property type="match status" value="3"/>
</dbReference>
<keyword evidence="5" id="KW-1185">Reference proteome</keyword>